<evidence type="ECO:0000313" key="2">
    <source>
        <dbReference type="EMBL" id="RKH05079.1"/>
    </source>
</evidence>
<accession>A0A3A8KD39</accession>
<feature type="compositionally biased region" description="Basic and acidic residues" evidence="1">
    <location>
        <begin position="88"/>
        <end position="118"/>
    </location>
</feature>
<evidence type="ECO:0000313" key="3">
    <source>
        <dbReference type="Proteomes" id="UP000268313"/>
    </source>
</evidence>
<dbReference type="AlphaFoldDB" id="A0A3A8KD39"/>
<protein>
    <submittedName>
        <fullName evidence="2">Uncharacterized protein</fullName>
    </submittedName>
</protein>
<gene>
    <name evidence="2" type="ORF">D7X32_09185</name>
</gene>
<organism evidence="2 3">
    <name type="scientific">Corallococcus carmarthensis</name>
    <dbReference type="NCBI Taxonomy" id="2316728"/>
    <lineage>
        <taxon>Bacteria</taxon>
        <taxon>Pseudomonadati</taxon>
        <taxon>Myxococcota</taxon>
        <taxon>Myxococcia</taxon>
        <taxon>Myxococcales</taxon>
        <taxon>Cystobacterineae</taxon>
        <taxon>Myxococcaceae</taxon>
        <taxon>Corallococcus</taxon>
    </lineage>
</organism>
<dbReference type="Proteomes" id="UP000268313">
    <property type="component" value="Unassembled WGS sequence"/>
</dbReference>
<proteinExistence type="predicted"/>
<keyword evidence="3" id="KW-1185">Reference proteome</keyword>
<dbReference type="EMBL" id="RAWE01000022">
    <property type="protein sequence ID" value="RKH05079.1"/>
    <property type="molecule type" value="Genomic_DNA"/>
</dbReference>
<comment type="caution">
    <text evidence="2">The sequence shown here is derived from an EMBL/GenBank/DDBJ whole genome shotgun (WGS) entry which is preliminary data.</text>
</comment>
<feature type="compositionally biased region" description="Low complexity" evidence="1">
    <location>
        <begin position="119"/>
        <end position="128"/>
    </location>
</feature>
<sequence>MVGPNAGKDIELGGFRFEEGELILPSRGSEHAQRLLTRYYSAYPEGSLEGREAHRAWLASQGETPSARGASSEVSARDVEDLQAQLEAAHRERESLLERARREREDLEAKLARAEAKAKAGATAGATENSAKGAPATDAPATEAQEKAPKAGKAAK</sequence>
<name>A0A3A8KD39_9BACT</name>
<evidence type="ECO:0000256" key="1">
    <source>
        <dbReference type="SAM" id="MobiDB-lite"/>
    </source>
</evidence>
<feature type="region of interest" description="Disordered" evidence="1">
    <location>
        <begin position="59"/>
        <end position="156"/>
    </location>
</feature>
<reference evidence="3" key="1">
    <citation type="submission" date="2018-09" db="EMBL/GenBank/DDBJ databases">
        <authorList>
            <person name="Livingstone P.G."/>
            <person name="Whitworth D.E."/>
        </authorList>
    </citation>
    <scope>NUCLEOTIDE SEQUENCE [LARGE SCALE GENOMIC DNA]</scope>
    <source>
        <strain evidence="3">CA043D</strain>
    </source>
</reference>